<evidence type="ECO:0000313" key="16">
    <source>
        <dbReference type="EMBL" id="CUU08882.1"/>
    </source>
</evidence>
<dbReference type="Proteomes" id="UP000182011">
    <property type="component" value="Unassembled WGS sequence"/>
</dbReference>
<evidence type="ECO:0000256" key="11">
    <source>
        <dbReference type="ARBA" id="ARBA00042639"/>
    </source>
</evidence>
<dbReference type="RefSeq" id="WP_082349305.1">
    <property type="nucleotide sequence ID" value="NZ_CZVI01000029.1"/>
</dbReference>
<reference evidence="15 18" key="1">
    <citation type="submission" date="2015-11" db="EMBL/GenBank/DDBJ databases">
        <authorList>
            <person name="Varghese N."/>
        </authorList>
    </citation>
    <scope>NUCLEOTIDE SEQUENCE [LARGE SCALE GENOMIC DNA]</scope>
    <source>
        <strain evidence="15 18">JGI-8</strain>
    </source>
</reference>
<dbReference type="GO" id="GO:0008379">
    <property type="term" value="F:thioredoxin peroxidase activity"/>
    <property type="evidence" value="ECO:0007669"/>
    <property type="project" value="TreeGrafter"/>
</dbReference>
<comment type="catalytic activity">
    <reaction evidence="12">
        <text>a hydroperoxide + [thioredoxin]-dithiol = an alcohol + [thioredoxin]-disulfide + H2O</text>
        <dbReference type="Rhea" id="RHEA:62620"/>
        <dbReference type="Rhea" id="RHEA-COMP:10698"/>
        <dbReference type="Rhea" id="RHEA-COMP:10700"/>
        <dbReference type="ChEBI" id="CHEBI:15377"/>
        <dbReference type="ChEBI" id="CHEBI:29950"/>
        <dbReference type="ChEBI" id="CHEBI:30879"/>
        <dbReference type="ChEBI" id="CHEBI:35924"/>
        <dbReference type="ChEBI" id="CHEBI:50058"/>
        <dbReference type="EC" id="1.11.1.24"/>
    </reaction>
</comment>
<evidence type="ECO:0000256" key="7">
    <source>
        <dbReference type="ARBA" id="ARBA00023157"/>
    </source>
</evidence>
<dbReference type="GO" id="GO:0034599">
    <property type="term" value="P:cellular response to oxidative stress"/>
    <property type="evidence" value="ECO:0007669"/>
    <property type="project" value="TreeGrafter"/>
</dbReference>
<accession>A0A0P1MEE8</accession>
<evidence type="ECO:0000259" key="14">
    <source>
        <dbReference type="PROSITE" id="PS51352"/>
    </source>
</evidence>
<evidence type="ECO:0000256" key="10">
    <source>
        <dbReference type="ARBA" id="ARBA00038489"/>
    </source>
</evidence>
<evidence type="ECO:0000313" key="17">
    <source>
        <dbReference type="Proteomes" id="UP000182011"/>
    </source>
</evidence>
<evidence type="ECO:0000256" key="13">
    <source>
        <dbReference type="PIRSR" id="PIRSR000239-1"/>
    </source>
</evidence>
<dbReference type="InterPro" id="IPR013766">
    <property type="entry name" value="Thioredoxin_domain"/>
</dbReference>
<evidence type="ECO:0000256" key="5">
    <source>
        <dbReference type="ARBA" id="ARBA00022862"/>
    </source>
</evidence>
<dbReference type="PANTHER" id="PTHR42801:SF4">
    <property type="entry name" value="AHPC_TSA FAMILY PROTEIN"/>
    <property type="match status" value="1"/>
</dbReference>
<dbReference type="Proteomes" id="UP000182200">
    <property type="component" value="Unassembled WGS sequence"/>
</dbReference>
<comment type="subunit">
    <text evidence="2">Monomer.</text>
</comment>
<evidence type="ECO:0000256" key="6">
    <source>
        <dbReference type="ARBA" id="ARBA00023002"/>
    </source>
</evidence>
<comment type="function">
    <text evidence="1">Thiol-specific peroxidase that catalyzes the reduction of hydrogen peroxide and organic hydroperoxides to water and alcohols, respectively. Plays a role in cell protection against oxidative stress by detoxifying peroxides and as sensor of hydrogen peroxide-mediated signaling events.</text>
</comment>
<evidence type="ECO:0000256" key="8">
    <source>
        <dbReference type="ARBA" id="ARBA00023284"/>
    </source>
</evidence>
<evidence type="ECO:0000256" key="3">
    <source>
        <dbReference type="ARBA" id="ARBA00013017"/>
    </source>
</evidence>
<dbReference type="AlphaFoldDB" id="A0A0P1LZR1"/>
<dbReference type="SUPFAM" id="SSF52833">
    <property type="entry name" value="Thioredoxin-like"/>
    <property type="match status" value="1"/>
</dbReference>
<evidence type="ECO:0000313" key="18">
    <source>
        <dbReference type="Proteomes" id="UP000182200"/>
    </source>
</evidence>
<accession>A0A0P1ML26</accession>
<accession>A0A0P1MHP4</accession>
<dbReference type="EMBL" id="FAOP01000011">
    <property type="protein sequence ID" value="CUU08882.1"/>
    <property type="molecule type" value="Genomic_DNA"/>
</dbReference>
<accession>A0A0P1M4H2</accession>
<comment type="similarity">
    <text evidence="10">Belongs to the peroxiredoxin family. BCP/PrxQ subfamily.</text>
</comment>
<dbReference type="GO" id="GO:0045454">
    <property type="term" value="P:cell redox homeostasis"/>
    <property type="evidence" value="ECO:0007669"/>
    <property type="project" value="TreeGrafter"/>
</dbReference>
<dbReference type="Pfam" id="PF00578">
    <property type="entry name" value="AhpC-TSA"/>
    <property type="match status" value="1"/>
</dbReference>
<keyword evidence="4" id="KW-0575">Peroxidase</keyword>
<dbReference type="PANTHER" id="PTHR42801">
    <property type="entry name" value="THIOREDOXIN-DEPENDENT PEROXIDE REDUCTASE"/>
    <property type="match status" value="1"/>
</dbReference>
<accession>A0A0P1M7P3</accession>
<accession>A0A0P1MFQ9</accession>
<accession>A0A0P1L783</accession>
<keyword evidence="18" id="KW-1185">Reference proteome</keyword>
<keyword evidence="8" id="KW-0676">Redox-active center</keyword>
<dbReference type="EMBL" id="CZVI01000029">
    <property type="protein sequence ID" value="CUS92527.1"/>
    <property type="molecule type" value="Genomic_DNA"/>
</dbReference>
<proteinExistence type="inferred from homology"/>
<dbReference type="InterPro" id="IPR050924">
    <property type="entry name" value="Peroxiredoxin_BCP/PrxQ"/>
</dbReference>
<evidence type="ECO:0000256" key="4">
    <source>
        <dbReference type="ARBA" id="ARBA00022559"/>
    </source>
</evidence>
<dbReference type="PROSITE" id="PS51352">
    <property type="entry name" value="THIOREDOXIN_2"/>
    <property type="match status" value="1"/>
</dbReference>
<dbReference type="STRING" id="1633631.GCA_001442925_02207"/>
<protein>
    <recommendedName>
        <fullName evidence="3">thioredoxin-dependent peroxiredoxin</fullName>
        <ecNumber evidence="3">1.11.1.24</ecNumber>
    </recommendedName>
    <alternativeName>
        <fullName evidence="9">Thioredoxin peroxidase</fullName>
    </alternativeName>
    <alternativeName>
        <fullName evidence="11">Thioredoxin-dependent peroxiredoxin Bcp</fullName>
    </alternativeName>
</protein>
<feature type="domain" description="Thioredoxin" evidence="14">
    <location>
        <begin position="23"/>
        <end position="177"/>
    </location>
</feature>
<evidence type="ECO:0000313" key="15">
    <source>
        <dbReference type="EMBL" id="CUS92527.1"/>
    </source>
</evidence>
<feature type="active site" description="Cysteine sulfenic acid (-SOH) intermediate; for peroxidase activity" evidence="13">
    <location>
        <position position="71"/>
    </location>
</feature>
<dbReference type="InterPro" id="IPR024706">
    <property type="entry name" value="Peroxiredoxin_AhpC-typ"/>
</dbReference>
<dbReference type="EC" id="1.11.1.24" evidence="3"/>
<dbReference type="InterPro" id="IPR036249">
    <property type="entry name" value="Thioredoxin-like_sf"/>
</dbReference>
<accession>A0A0S4NCH6</accession>
<dbReference type="GO" id="GO:0005737">
    <property type="term" value="C:cytoplasm"/>
    <property type="evidence" value="ECO:0007669"/>
    <property type="project" value="TreeGrafter"/>
</dbReference>
<sequence length="177" mass="20422">MRRIIYLTLLLIFLFLNVSSQSLKVGDKAIDFKLPYATKDTIVFSGISLSELIGKRNIVLAFYPADWSGGCTTEMCTFRDNFAELSKLDAEVLGISGDYVFSHHEWAKHLNLQFKLLSDHKHEVAKLYDSYDEASGYNKRTIFVIDKNGKIAYINWRYNVRDPKHFEELQKVLSSLK</sequence>
<dbReference type="PIRSF" id="PIRSF000239">
    <property type="entry name" value="AHPC"/>
    <property type="match status" value="1"/>
</dbReference>
<dbReference type="InterPro" id="IPR000866">
    <property type="entry name" value="AhpC/TSA"/>
</dbReference>
<reference evidence="16 17" key="2">
    <citation type="submission" date="2015-11" db="EMBL/GenBank/DDBJ databases">
        <authorList>
            <person name="Zhang Y."/>
            <person name="Guo Z."/>
        </authorList>
    </citation>
    <scope>NUCLEOTIDE SEQUENCE [LARGE SCALE GENOMIC DNA]</scope>
    <source>
        <strain evidence="16">JGI-4</strain>
    </source>
</reference>
<evidence type="ECO:0000256" key="9">
    <source>
        <dbReference type="ARBA" id="ARBA00032824"/>
    </source>
</evidence>
<dbReference type="OrthoDB" id="9812811at2"/>
<evidence type="ECO:0000256" key="2">
    <source>
        <dbReference type="ARBA" id="ARBA00011245"/>
    </source>
</evidence>
<gene>
    <name evidence="16" type="ORF">JGI4_02213</name>
    <name evidence="15" type="ORF">JGI8_01690</name>
</gene>
<evidence type="ECO:0000256" key="12">
    <source>
        <dbReference type="ARBA" id="ARBA00049091"/>
    </source>
</evidence>
<name>A0A0P1LZR1_9BACT</name>
<accession>A0A0N7MZ78</accession>
<keyword evidence="5" id="KW-0049">Antioxidant</keyword>
<organism evidence="16 17">
    <name type="scientific">Candidatus Kryptonium thompsonii</name>
    <dbReference type="NCBI Taxonomy" id="1633631"/>
    <lineage>
        <taxon>Bacteria</taxon>
        <taxon>Pseudomonadati</taxon>
        <taxon>Candidatus Kryptoniota</taxon>
        <taxon>Candidatus Kryptonium</taxon>
    </lineage>
</organism>
<keyword evidence="6" id="KW-0560">Oxidoreductase</keyword>
<accession>A0A0P1LIV9</accession>
<dbReference type="Gene3D" id="3.40.30.10">
    <property type="entry name" value="Glutaredoxin"/>
    <property type="match status" value="1"/>
</dbReference>
<keyword evidence="7" id="KW-1015">Disulfide bond</keyword>
<accession>A0A0P1LZR1</accession>
<evidence type="ECO:0000256" key="1">
    <source>
        <dbReference type="ARBA" id="ARBA00003330"/>
    </source>
</evidence>